<proteinExistence type="predicted"/>
<comment type="caution">
    <text evidence="1">The sequence shown here is derived from an EMBL/GenBank/DDBJ whole genome shotgun (WGS) entry which is preliminary data.</text>
</comment>
<organism evidence="1 2">
    <name type="scientific">bacterium (Candidatus Blackallbacteria) CG17_big_fil_post_rev_8_21_14_2_50_48_46</name>
    <dbReference type="NCBI Taxonomy" id="2014261"/>
    <lineage>
        <taxon>Bacteria</taxon>
        <taxon>Candidatus Blackallbacteria</taxon>
    </lineage>
</organism>
<evidence type="ECO:0000313" key="1">
    <source>
        <dbReference type="EMBL" id="PIW17845.1"/>
    </source>
</evidence>
<sequence>MMTLFLPTKTREIKIEGEFKVEHPQTQRPIQCKGLNLAYNANETEATLTAVFTVHARSLRDIQAIFGVLPQDQELKLEMDPAVLQHYQAEFFAAEDESAFLRVGDAACFFLQNYHLKSE</sequence>
<protein>
    <submittedName>
        <fullName evidence="1">Uncharacterized protein</fullName>
    </submittedName>
</protein>
<dbReference type="EMBL" id="PFFQ01000019">
    <property type="protein sequence ID" value="PIW17845.1"/>
    <property type="molecule type" value="Genomic_DNA"/>
</dbReference>
<accession>A0A2M7G715</accession>
<gene>
    <name evidence="1" type="ORF">COW36_07185</name>
</gene>
<reference evidence="1 2" key="1">
    <citation type="submission" date="2017-09" db="EMBL/GenBank/DDBJ databases">
        <title>Depth-based differentiation of microbial function through sediment-hosted aquifers and enrichment of novel symbionts in the deep terrestrial subsurface.</title>
        <authorList>
            <person name="Probst A.J."/>
            <person name="Ladd B."/>
            <person name="Jarett J.K."/>
            <person name="Geller-Mcgrath D.E."/>
            <person name="Sieber C.M."/>
            <person name="Emerson J.B."/>
            <person name="Anantharaman K."/>
            <person name="Thomas B.C."/>
            <person name="Malmstrom R."/>
            <person name="Stieglmeier M."/>
            <person name="Klingl A."/>
            <person name="Woyke T."/>
            <person name="Ryan C.M."/>
            <person name="Banfield J.F."/>
        </authorList>
    </citation>
    <scope>NUCLEOTIDE SEQUENCE [LARGE SCALE GENOMIC DNA]</scope>
    <source>
        <strain evidence="1">CG17_big_fil_post_rev_8_21_14_2_50_48_46</strain>
    </source>
</reference>
<dbReference type="AlphaFoldDB" id="A0A2M7G715"/>
<evidence type="ECO:0000313" key="2">
    <source>
        <dbReference type="Proteomes" id="UP000231019"/>
    </source>
</evidence>
<name>A0A2M7G715_9BACT</name>
<dbReference type="Proteomes" id="UP000231019">
    <property type="component" value="Unassembled WGS sequence"/>
</dbReference>